<accession>A0A380WAM9</accession>
<dbReference type="Proteomes" id="UP000254343">
    <property type="component" value="Unassembled WGS sequence"/>
</dbReference>
<dbReference type="AlphaFoldDB" id="A0A380WAM9"/>
<proteinExistence type="predicted"/>
<dbReference type="OrthoDB" id="9986429at2"/>
<dbReference type="RefSeq" id="WP_002716860.1">
    <property type="nucleotide sequence ID" value="NZ_UFSI01000001.1"/>
</dbReference>
<evidence type="ECO:0000256" key="1">
    <source>
        <dbReference type="SAM" id="Phobius"/>
    </source>
</evidence>
<name>A0A380WAM9_AFIFE</name>
<keyword evidence="1" id="KW-0472">Membrane</keyword>
<evidence type="ECO:0000313" key="2">
    <source>
        <dbReference type="EMBL" id="SUU86034.1"/>
    </source>
</evidence>
<reference evidence="2 3" key="1">
    <citation type="submission" date="2018-06" db="EMBL/GenBank/DDBJ databases">
        <authorList>
            <consortium name="Pathogen Informatics"/>
            <person name="Doyle S."/>
        </authorList>
    </citation>
    <scope>NUCLEOTIDE SEQUENCE [LARGE SCALE GENOMIC DNA]</scope>
    <source>
        <strain evidence="2 3">NCTC12722</strain>
    </source>
</reference>
<organism evidence="2 3">
    <name type="scientific">Afipia felis</name>
    <name type="common">Cat scratch disease bacillus</name>
    <dbReference type="NCBI Taxonomy" id="1035"/>
    <lineage>
        <taxon>Bacteria</taxon>
        <taxon>Pseudomonadati</taxon>
        <taxon>Pseudomonadota</taxon>
        <taxon>Alphaproteobacteria</taxon>
        <taxon>Hyphomicrobiales</taxon>
        <taxon>Nitrobacteraceae</taxon>
        <taxon>Afipia</taxon>
    </lineage>
</organism>
<protein>
    <submittedName>
        <fullName evidence="2">Uncharacterized protein</fullName>
    </submittedName>
</protein>
<gene>
    <name evidence="2" type="ORF">NCTC12722_03255</name>
</gene>
<keyword evidence="1" id="KW-0812">Transmembrane</keyword>
<keyword evidence="1" id="KW-1133">Transmembrane helix</keyword>
<dbReference type="EMBL" id="UIGB01000001">
    <property type="protein sequence ID" value="SUU86034.1"/>
    <property type="molecule type" value="Genomic_DNA"/>
</dbReference>
<sequence length="99" mass="10627">MMEITAAAIIAAIGLIGGWVWRLSSRLTKQDGKIEAAAILAANASAKATTVCQDLNAHKEHVAAEYVSRDAMKEVTDAINRLGDRLDSLFLHFLPKPPG</sequence>
<feature type="transmembrane region" description="Helical" evidence="1">
    <location>
        <begin position="6"/>
        <end position="24"/>
    </location>
</feature>
<evidence type="ECO:0000313" key="3">
    <source>
        <dbReference type="Proteomes" id="UP000254343"/>
    </source>
</evidence>